<dbReference type="AlphaFoldDB" id="A0ABD2NW03"/>
<evidence type="ECO:0000259" key="1">
    <source>
        <dbReference type="PROSITE" id="PS50017"/>
    </source>
</evidence>
<dbReference type="Proteomes" id="UP001516400">
    <property type="component" value="Unassembled WGS sequence"/>
</dbReference>
<dbReference type="SUPFAM" id="SSF47986">
    <property type="entry name" value="DEATH domain"/>
    <property type="match status" value="1"/>
</dbReference>
<name>A0ABD2NW03_9CUCU</name>
<reference evidence="2 3" key="1">
    <citation type="journal article" date="2021" name="BMC Biol.">
        <title>Horizontally acquired antibacterial genes associated with adaptive radiation of ladybird beetles.</title>
        <authorList>
            <person name="Li H.S."/>
            <person name="Tang X.F."/>
            <person name="Huang Y.H."/>
            <person name="Xu Z.Y."/>
            <person name="Chen M.L."/>
            <person name="Du X.Y."/>
            <person name="Qiu B.Y."/>
            <person name="Chen P.T."/>
            <person name="Zhang W."/>
            <person name="Slipinski A."/>
            <person name="Escalona H.E."/>
            <person name="Waterhouse R.M."/>
            <person name="Zwick A."/>
            <person name="Pang H."/>
        </authorList>
    </citation>
    <scope>NUCLEOTIDE SEQUENCE [LARGE SCALE GENOMIC DNA]</scope>
    <source>
        <strain evidence="2">SYSU2018</strain>
    </source>
</reference>
<dbReference type="Gene3D" id="1.10.533.10">
    <property type="entry name" value="Death Domain, Fas"/>
    <property type="match status" value="1"/>
</dbReference>
<keyword evidence="3" id="KW-1185">Reference proteome</keyword>
<protein>
    <recommendedName>
        <fullName evidence="1">Death domain-containing protein</fullName>
    </recommendedName>
</protein>
<accession>A0ABD2NW03</accession>
<proteinExistence type="predicted"/>
<dbReference type="Pfam" id="PF00531">
    <property type="entry name" value="Death"/>
    <property type="match status" value="1"/>
</dbReference>
<feature type="domain" description="Death" evidence="1">
    <location>
        <begin position="114"/>
        <end position="161"/>
    </location>
</feature>
<dbReference type="InterPro" id="IPR000488">
    <property type="entry name" value="Death_dom"/>
</dbReference>
<organism evidence="2 3">
    <name type="scientific">Cryptolaemus montrouzieri</name>
    <dbReference type="NCBI Taxonomy" id="559131"/>
    <lineage>
        <taxon>Eukaryota</taxon>
        <taxon>Metazoa</taxon>
        <taxon>Ecdysozoa</taxon>
        <taxon>Arthropoda</taxon>
        <taxon>Hexapoda</taxon>
        <taxon>Insecta</taxon>
        <taxon>Pterygota</taxon>
        <taxon>Neoptera</taxon>
        <taxon>Endopterygota</taxon>
        <taxon>Coleoptera</taxon>
        <taxon>Polyphaga</taxon>
        <taxon>Cucujiformia</taxon>
        <taxon>Coccinelloidea</taxon>
        <taxon>Coccinellidae</taxon>
        <taxon>Scymninae</taxon>
        <taxon>Scymnini</taxon>
        <taxon>Cryptolaemus</taxon>
    </lineage>
</organism>
<dbReference type="EMBL" id="JABFTP020000144">
    <property type="protein sequence ID" value="KAL3282824.1"/>
    <property type="molecule type" value="Genomic_DNA"/>
</dbReference>
<sequence>MPYSQIALEELKESFKADINSNRAYFKIQTFKDLMKILEKRDVLNMECLNPLQKIESVLRFYFSDDSQDLQLKSPASDFQDLVLNSPVSPLNRNPLSDDNEDDDSRILCNPKVKKRVYELIGTEIGRKWRDFGRELNLRESALEELEEKYKTIKDRTYAILLFHEKNCDERYWKSELLDGLDHARRQDLRIKAQKIFDMHNT</sequence>
<evidence type="ECO:0000313" key="3">
    <source>
        <dbReference type="Proteomes" id="UP001516400"/>
    </source>
</evidence>
<dbReference type="CDD" id="cd01670">
    <property type="entry name" value="Death"/>
    <property type="match status" value="1"/>
</dbReference>
<comment type="caution">
    <text evidence="2">The sequence shown here is derived from an EMBL/GenBank/DDBJ whole genome shotgun (WGS) entry which is preliminary data.</text>
</comment>
<dbReference type="InterPro" id="IPR011029">
    <property type="entry name" value="DEATH-like_dom_sf"/>
</dbReference>
<evidence type="ECO:0000313" key="2">
    <source>
        <dbReference type="EMBL" id="KAL3282824.1"/>
    </source>
</evidence>
<dbReference type="PROSITE" id="PS50017">
    <property type="entry name" value="DEATH_DOMAIN"/>
    <property type="match status" value="1"/>
</dbReference>
<gene>
    <name evidence="2" type="ORF">HHI36_005987</name>
</gene>